<gene>
    <name evidence="2" type="ORF">CPLFYP93_02716</name>
</gene>
<evidence type="ECO:0000313" key="2">
    <source>
        <dbReference type="EMBL" id="VYU55590.1"/>
    </source>
</evidence>
<dbReference type="AlphaFoldDB" id="A0A6N3FUB4"/>
<dbReference type="NCBIfam" id="TIGR03915">
    <property type="entry name" value="SAM_7_link_chp"/>
    <property type="match status" value="1"/>
</dbReference>
<name>A0A6N3FUB4_9CLOT</name>
<dbReference type="EMBL" id="CACRTV010000064">
    <property type="protein sequence ID" value="VYU55590.1"/>
    <property type="molecule type" value="Genomic_DNA"/>
</dbReference>
<protein>
    <recommendedName>
        <fullName evidence="1">DUF4130 domain-containing protein</fullName>
    </recommendedName>
</protein>
<feature type="domain" description="DUF4130" evidence="1">
    <location>
        <begin position="84"/>
        <end position="243"/>
    </location>
</feature>
<proteinExistence type="predicted"/>
<sequence length="245" mass="29147">MKTFLYDGTFEGLLTAIYDSFYSKVPPIGIFKSENYSALLLDEIIYIKTDEIKAKKVMNAIITKIDSKTLQNLYIVFLSNNKDAGTIALKYTKTAFKLGKDIHAFLNLDIVKMVEDIRRRVYLEAHRFEGFIRFSLIENKFLYSSIEPDNDILELIAPHFSSRFSNEYFIIHDINREKALIYNKRSWEITHMTVDDYNLFKSTKDEYVDLWKCYFESTTINERKNPKLQKRMMPIRYWKHLSEFQ</sequence>
<dbReference type="InterPro" id="IPR023875">
    <property type="entry name" value="DNA_repair_put"/>
</dbReference>
<reference evidence="2" key="1">
    <citation type="submission" date="2019-11" db="EMBL/GenBank/DDBJ databases">
        <authorList>
            <person name="Feng L."/>
        </authorList>
    </citation>
    <scope>NUCLEOTIDE SEQUENCE</scope>
    <source>
        <strain evidence="2">CParaputrificumLFYP93</strain>
    </source>
</reference>
<dbReference type="Pfam" id="PF13566">
    <property type="entry name" value="DUF4130"/>
    <property type="match status" value="1"/>
</dbReference>
<accession>A0A6N3FUB4</accession>
<organism evidence="2">
    <name type="scientific">Clostridium paraputrificum</name>
    <dbReference type="NCBI Taxonomy" id="29363"/>
    <lineage>
        <taxon>Bacteria</taxon>
        <taxon>Bacillati</taxon>
        <taxon>Bacillota</taxon>
        <taxon>Clostridia</taxon>
        <taxon>Eubacteriales</taxon>
        <taxon>Clostridiaceae</taxon>
        <taxon>Clostridium</taxon>
    </lineage>
</organism>
<dbReference type="RefSeq" id="WP_156562199.1">
    <property type="nucleotide sequence ID" value="NZ_CACRTV010000064.1"/>
</dbReference>
<dbReference type="InterPro" id="IPR025404">
    <property type="entry name" value="DUF4130"/>
</dbReference>
<evidence type="ECO:0000259" key="1">
    <source>
        <dbReference type="Pfam" id="PF13566"/>
    </source>
</evidence>